<name>A0A0N7GS06_SPHMC</name>
<evidence type="ECO:0000313" key="2">
    <source>
        <dbReference type="Proteomes" id="UP000058074"/>
    </source>
</evidence>
<reference evidence="1 2" key="1">
    <citation type="journal article" date="2015" name="Genome Announc.">
        <title>Complete Genome Sequence of Polypropylene Glycol- and Polyethylene Glycol-Degrading Sphingopyxis macrogoltabida Strain EY-1.</title>
        <authorList>
            <person name="Ohtsubo Y."/>
            <person name="Nagata Y."/>
            <person name="Numata M."/>
            <person name="Tsuchikane K."/>
            <person name="Hosoyama A."/>
            <person name="Yamazoe A."/>
            <person name="Tsuda M."/>
            <person name="Fujita N."/>
            <person name="Kawai F."/>
        </authorList>
    </citation>
    <scope>NUCLEOTIDE SEQUENCE [LARGE SCALE GENOMIC DNA]</scope>
    <source>
        <strain evidence="1 2">EY-1</strain>
    </source>
</reference>
<evidence type="ECO:0000313" key="1">
    <source>
        <dbReference type="EMBL" id="ALH79379.1"/>
    </source>
</evidence>
<dbReference type="AlphaFoldDB" id="A0A0N7GS06"/>
<dbReference type="KEGG" id="smag:AN936_03050"/>
<dbReference type="Pfam" id="PF22391">
    <property type="entry name" value="DUF6975"/>
    <property type="match status" value="1"/>
</dbReference>
<accession>A0A0N7GS06</accession>
<sequence length="223" mass="23678">MSQSTQPKLPPRDVAEMLDSLVASEGTGAHPHVRSGALSSGPDAMRNLADAVHFLCLLHGRYPGVIDHAARKAVDPASRQWMDEAADAFAQERAFLSKIAAAVGPVPSTQGQAQSESAVSAQCKALDMLAESDRHGCAVGAAIALTLDWRTIRVLLDISAQRLDMNSPRCTLPDLRDTARLAATIADSPAVERAMVFGAQQLITQHSGLWDLLAARAASRHDA</sequence>
<dbReference type="InterPro" id="IPR054248">
    <property type="entry name" value="DUF6975"/>
</dbReference>
<organism evidence="1 2">
    <name type="scientific">Sphingopyxis macrogoltabida</name>
    <name type="common">Sphingomonas macrogoltabidus</name>
    <dbReference type="NCBI Taxonomy" id="33050"/>
    <lineage>
        <taxon>Bacteria</taxon>
        <taxon>Pseudomonadati</taxon>
        <taxon>Pseudomonadota</taxon>
        <taxon>Alphaproteobacteria</taxon>
        <taxon>Sphingomonadales</taxon>
        <taxon>Sphingomonadaceae</taxon>
        <taxon>Sphingopyxis</taxon>
    </lineage>
</organism>
<dbReference type="Proteomes" id="UP000058074">
    <property type="component" value="Chromosome"/>
</dbReference>
<dbReference type="EMBL" id="CP012700">
    <property type="protein sequence ID" value="ALH79379.1"/>
    <property type="molecule type" value="Genomic_DNA"/>
</dbReference>
<protein>
    <submittedName>
        <fullName evidence="1">Uncharacterized protein</fullName>
    </submittedName>
</protein>
<proteinExistence type="predicted"/>
<dbReference type="RefSeq" id="WP_054586841.1">
    <property type="nucleotide sequence ID" value="NZ_CP012700.1"/>
</dbReference>
<dbReference type="PATRIC" id="fig|33050.5.peg.636"/>
<gene>
    <name evidence="1" type="ORF">AN936_03050</name>
</gene>